<gene>
    <name evidence="1" type="ORF">PHMEG_00031089</name>
</gene>
<sequence>MVTSLKQSFSLILDYNNGLLVGSTGRPEWFELSKEERPAVLKKWKHVALSEMSYTLLSGIFEDDPSIAPVAGGIFRTREENTPSGLAQKKNKHGDLVVAMQAIMNEAVESIRGIANEDCKRFIQHQKEEDERNRELLRILFGKD</sequence>
<comment type="caution">
    <text evidence="1">The sequence shown here is derived from an EMBL/GenBank/DDBJ whole genome shotgun (WGS) entry which is preliminary data.</text>
</comment>
<dbReference type="OrthoDB" id="124293at2759"/>
<organism evidence="1 2">
    <name type="scientific">Phytophthora megakarya</name>
    <dbReference type="NCBI Taxonomy" id="4795"/>
    <lineage>
        <taxon>Eukaryota</taxon>
        <taxon>Sar</taxon>
        <taxon>Stramenopiles</taxon>
        <taxon>Oomycota</taxon>
        <taxon>Peronosporomycetes</taxon>
        <taxon>Peronosporales</taxon>
        <taxon>Peronosporaceae</taxon>
        <taxon>Phytophthora</taxon>
    </lineage>
</organism>
<reference evidence="2" key="1">
    <citation type="submission" date="2017-03" db="EMBL/GenBank/DDBJ databases">
        <title>Phytopthora megakarya and P. palmivora, two closely related causual agents of cacao black pod achieved similar genome size and gene model numbers by different mechanisms.</title>
        <authorList>
            <person name="Ali S."/>
            <person name="Shao J."/>
            <person name="Larry D.J."/>
            <person name="Kronmiller B."/>
            <person name="Shen D."/>
            <person name="Strem M.D."/>
            <person name="Melnick R.L."/>
            <person name="Guiltinan M.J."/>
            <person name="Tyler B.M."/>
            <person name="Meinhardt L.W."/>
            <person name="Bailey B.A."/>
        </authorList>
    </citation>
    <scope>NUCLEOTIDE SEQUENCE [LARGE SCALE GENOMIC DNA]</scope>
    <source>
        <strain evidence="2">zdho120</strain>
    </source>
</reference>
<name>A0A225UYL2_9STRA</name>
<protein>
    <submittedName>
        <fullName evidence="1">Uncharacterized protein</fullName>
    </submittedName>
</protein>
<keyword evidence="2" id="KW-1185">Reference proteome</keyword>
<evidence type="ECO:0000313" key="1">
    <source>
        <dbReference type="EMBL" id="OWY98200.1"/>
    </source>
</evidence>
<dbReference type="AlphaFoldDB" id="A0A225UYL2"/>
<dbReference type="Proteomes" id="UP000198211">
    <property type="component" value="Unassembled WGS sequence"/>
</dbReference>
<evidence type="ECO:0000313" key="2">
    <source>
        <dbReference type="Proteomes" id="UP000198211"/>
    </source>
</evidence>
<dbReference type="EMBL" id="NBNE01009635">
    <property type="protein sequence ID" value="OWY98200.1"/>
    <property type="molecule type" value="Genomic_DNA"/>
</dbReference>
<proteinExistence type="predicted"/>
<accession>A0A225UYL2</accession>